<sequence>MTTLLEWTKNEAAVVADEVELLVELTVKETIGPGLLVRNLLPILAEEPGLLVDVVLQLTNPNRDYSVVALEDYKKTYAEVLDAPGVRAREALLRALEDSAKRAGYAGLTAEQAA</sequence>
<comment type="caution">
    <text evidence="1">The sequence shown here is derived from an EMBL/GenBank/DDBJ whole genome shotgun (WGS) entry which is preliminary data.</text>
</comment>
<name>A0ABW5E2M9_9BACT</name>
<organism evidence="1 2">
    <name type="scientific">Rubritalea spongiae</name>
    <dbReference type="NCBI Taxonomy" id="430797"/>
    <lineage>
        <taxon>Bacteria</taxon>
        <taxon>Pseudomonadati</taxon>
        <taxon>Verrucomicrobiota</taxon>
        <taxon>Verrucomicrobiia</taxon>
        <taxon>Verrucomicrobiales</taxon>
        <taxon>Rubritaleaceae</taxon>
        <taxon>Rubritalea</taxon>
    </lineage>
</organism>
<dbReference type="Proteomes" id="UP001597297">
    <property type="component" value="Unassembled WGS sequence"/>
</dbReference>
<gene>
    <name evidence="1" type="ORF">ACFSQZ_07145</name>
</gene>
<reference evidence="2" key="1">
    <citation type="journal article" date="2019" name="Int. J. Syst. Evol. Microbiol.">
        <title>The Global Catalogue of Microorganisms (GCM) 10K type strain sequencing project: providing services to taxonomists for standard genome sequencing and annotation.</title>
        <authorList>
            <consortium name="The Broad Institute Genomics Platform"/>
            <consortium name="The Broad Institute Genome Sequencing Center for Infectious Disease"/>
            <person name="Wu L."/>
            <person name="Ma J."/>
        </authorList>
    </citation>
    <scope>NUCLEOTIDE SEQUENCE [LARGE SCALE GENOMIC DNA]</scope>
    <source>
        <strain evidence="2">JCM 16545</strain>
    </source>
</reference>
<evidence type="ECO:0000313" key="1">
    <source>
        <dbReference type="EMBL" id="MFD2276238.1"/>
    </source>
</evidence>
<accession>A0ABW5E2M9</accession>
<protein>
    <submittedName>
        <fullName evidence="1">Uncharacterized protein</fullName>
    </submittedName>
</protein>
<evidence type="ECO:0000313" key="2">
    <source>
        <dbReference type="Proteomes" id="UP001597297"/>
    </source>
</evidence>
<proteinExistence type="predicted"/>
<dbReference type="RefSeq" id="WP_377094423.1">
    <property type="nucleotide sequence ID" value="NZ_JBHSJM010000001.1"/>
</dbReference>
<dbReference type="EMBL" id="JBHUJC010000020">
    <property type="protein sequence ID" value="MFD2276238.1"/>
    <property type="molecule type" value="Genomic_DNA"/>
</dbReference>
<keyword evidence="2" id="KW-1185">Reference proteome</keyword>